<keyword evidence="6 9" id="KW-0464">Manganese</keyword>
<feature type="domain" description="1-deoxy-D-xylulose 5-phosphate reductoisomerase N-terminal" evidence="10">
    <location>
        <begin position="4"/>
        <end position="57"/>
    </location>
</feature>
<feature type="binding site" evidence="9">
    <location>
        <position position="11"/>
    </location>
    <ligand>
        <name>NADPH</name>
        <dbReference type="ChEBI" id="CHEBI:57783"/>
    </ligand>
</feature>
<feature type="binding site" evidence="9">
    <location>
        <position position="185"/>
    </location>
    <ligand>
        <name>NADPH</name>
        <dbReference type="ChEBI" id="CHEBI:57783"/>
    </ligand>
</feature>
<dbReference type="Pfam" id="PF02670">
    <property type="entry name" value="DXP_reductoisom"/>
    <property type="match status" value="2"/>
</dbReference>
<dbReference type="SUPFAM" id="SSF69055">
    <property type="entry name" value="1-deoxy-D-xylulose-5-phosphate reductoisomerase, C-terminal domain"/>
    <property type="match status" value="1"/>
</dbReference>
<dbReference type="InterPro" id="IPR036291">
    <property type="entry name" value="NAD(P)-bd_dom_sf"/>
</dbReference>
<feature type="binding site" evidence="9">
    <location>
        <position position="38"/>
    </location>
    <ligand>
        <name>NADPH</name>
        <dbReference type="ChEBI" id="CHEBI:57783"/>
    </ligand>
</feature>
<dbReference type="GO" id="GO:0030145">
    <property type="term" value="F:manganese ion binding"/>
    <property type="evidence" value="ECO:0007669"/>
    <property type="project" value="TreeGrafter"/>
</dbReference>
<feature type="binding site" evidence="9">
    <location>
        <position position="12"/>
    </location>
    <ligand>
        <name>NADPH</name>
        <dbReference type="ChEBI" id="CHEBI:57783"/>
    </ligand>
</feature>
<evidence type="ECO:0000259" key="10">
    <source>
        <dbReference type="Pfam" id="PF02670"/>
    </source>
</evidence>
<feature type="binding site" evidence="9">
    <location>
        <position position="132"/>
    </location>
    <ligand>
        <name>1-deoxy-D-xylulose 5-phosphate</name>
        <dbReference type="ChEBI" id="CHEBI:57792"/>
    </ligand>
</feature>
<feature type="binding site" evidence="9">
    <location>
        <position position="13"/>
    </location>
    <ligand>
        <name>NADPH</name>
        <dbReference type="ChEBI" id="CHEBI:57783"/>
    </ligand>
</feature>
<dbReference type="InterPro" id="IPR013644">
    <property type="entry name" value="DXP_reductoisomerase_C"/>
</dbReference>
<evidence type="ECO:0000259" key="11">
    <source>
        <dbReference type="Pfam" id="PF08436"/>
    </source>
</evidence>
<evidence type="ECO:0000256" key="5">
    <source>
        <dbReference type="ARBA" id="ARBA00023002"/>
    </source>
</evidence>
<feature type="domain" description="1-deoxy-D-xylulose 5-phosphate reductoisomerase C-terminal" evidence="11">
    <location>
        <begin position="127"/>
        <end position="209"/>
    </location>
</feature>
<evidence type="ECO:0000256" key="8">
    <source>
        <dbReference type="ARBA" id="ARBA00048543"/>
    </source>
</evidence>
<feature type="binding site" evidence="9">
    <location>
        <position position="198"/>
    </location>
    <ligand>
        <name>1-deoxy-D-xylulose 5-phosphate</name>
        <dbReference type="ChEBI" id="CHEBI:57792"/>
    </ligand>
</feature>
<keyword evidence="5 9" id="KW-0560">Oxidoreductase</keyword>
<dbReference type="SUPFAM" id="SSF51735">
    <property type="entry name" value="NAD(P)-binding Rossmann-fold domains"/>
    <property type="match status" value="1"/>
</dbReference>
<comment type="function">
    <text evidence="9">Catalyzes the NADPH-dependent rearrangement and reduction of 1-deoxy-D-xylulose-5-phosphate (DXP) to 2-C-methyl-D-erythritol 4-phosphate (MEP).</text>
</comment>
<dbReference type="KEGG" id="fgi:OP10G_0090"/>
<evidence type="ECO:0000259" key="12">
    <source>
        <dbReference type="Pfam" id="PF13288"/>
    </source>
</evidence>
<dbReference type="HAMAP" id="MF_00183">
    <property type="entry name" value="DXP_reductoisom"/>
    <property type="match status" value="1"/>
</dbReference>
<evidence type="ECO:0000256" key="6">
    <source>
        <dbReference type="ARBA" id="ARBA00023211"/>
    </source>
</evidence>
<dbReference type="GO" id="GO:0030604">
    <property type="term" value="F:1-deoxy-D-xylulose-5-phosphate reductoisomerase activity"/>
    <property type="evidence" value="ECO:0007669"/>
    <property type="project" value="UniProtKB-UniRule"/>
</dbReference>
<feature type="binding site" evidence="9">
    <location>
        <position position="201"/>
    </location>
    <ligand>
        <name>Mn(2+)</name>
        <dbReference type="ChEBI" id="CHEBI:29035"/>
    </ligand>
</feature>
<feature type="domain" description="1-deoxy-D-xylulose 5-phosphate reductoisomerase N-terminal" evidence="10">
    <location>
        <begin position="61"/>
        <end position="112"/>
    </location>
</feature>
<comment type="similarity">
    <text evidence="2 9">Belongs to the DXR family.</text>
</comment>
<dbReference type="InterPro" id="IPR026877">
    <property type="entry name" value="DXPR_C"/>
</dbReference>
<evidence type="ECO:0000256" key="1">
    <source>
        <dbReference type="ARBA" id="ARBA00005094"/>
    </source>
</evidence>
<dbReference type="Pfam" id="PF08436">
    <property type="entry name" value="DXP_redisom_C"/>
    <property type="match status" value="1"/>
</dbReference>
<dbReference type="AlphaFoldDB" id="A0A068NIM7"/>
<evidence type="ECO:0000256" key="4">
    <source>
        <dbReference type="ARBA" id="ARBA00022857"/>
    </source>
</evidence>
<comment type="cofactor">
    <cofactor evidence="9">
        <name>Mg(2+)</name>
        <dbReference type="ChEBI" id="CHEBI:18420"/>
    </cofactor>
    <cofactor evidence="9">
        <name>Mn(2+)</name>
        <dbReference type="ChEBI" id="CHEBI:29035"/>
    </cofactor>
</comment>
<dbReference type="PANTHER" id="PTHR30525">
    <property type="entry name" value="1-DEOXY-D-XYLULOSE 5-PHOSPHATE REDUCTOISOMERASE"/>
    <property type="match status" value="1"/>
</dbReference>
<dbReference type="STRING" id="661478.OP10G_0090"/>
<dbReference type="OrthoDB" id="9806546at2"/>
<dbReference type="GO" id="GO:0016853">
    <property type="term" value="F:isomerase activity"/>
    <property type="evidence" value="ECO:0007669"/>
    <property type="project" value="UniProtKB-KW"/>
</dbReference>
<dbReference type="HOGENOM" id="CLU_035714_0_0_0"/>
<evidence type="ECO:0000256" key="9">
    <source>
        <dbReference type="HAMAP-Rule" id="MF_00183"/>
    </source>
</evidence>
<accession>A0A068NIM7</accession>
<evidence type="ECO:0000256" key="7">
    <source>
        <dbReference type="ARBA" id="ARBA00023229"/>
    </source>
</evidence>
<dbReference type="RefSeq" id="WP_025227866.1">
    <property type="nucleotide sequence ID" value="NZ_CP007139.1"/>
</dbReference>
<dbReference type="eggNOG" id="COG0743">
    <property type="taxonomic scope" value="Bacteria"/>
</dbReference>
<feature type="binding site" evidence="9">
    <location>
        <position position="197"/>
    </location>
    <ligand>
        <name>1-deoxy-D-xylulose 5-phosphate</name>
        <dbReference type="ChEBI" id="CHEBI:57792"/>
    </ligand>
</feature>
<dbReference type="GO" id="GO:0051484">
    <property type="term" value="P:isopentenyl diphosphate biosynthetic process, methylerythritol 4-phosphate pathway involved in terpenoid biosynthetic process"/>
    <property type="evidence" value="ECO:0007669"/>
    <property type="project" value="TreeGrafter"/>
</dbReference>
<dbReference type="Proteomes" id="UP000027982">
    <property type="component" value="Chromosome"/>
</dbReference>
<feature type="binding site" evidence="9">
    <location>
        <position position="130"/>
    </location>
    <ligand>
        <name>Mn(2+)</name>
        <dbReference type="ChEBI" id="CHEBI:29035"/>
    </ligand>
</feature>
<dbReference type="NCBIfam" id="TIGR00243">
    <property type="entry name" value="Dxr"/>
    <property type="match status" value="1"/>
</dbReference>
<dbReference type="EMBL" id="CP007139">
    <property type="protein sequence ID" value="AIE83458.1"/>
    <property type="molecule type" value="Genomic_DNA"/>
</dbReference>
<sequence length="366" mass="39879">MKRVVVLGSTGSIGTQTLDVLRQYTDRFQVVGLAARSNDELLRRQAAEHRVTETALVDRDGMDAVTRLATLAEADIVVVAVAGVIGLIPTIEAIKAGKQIALASKEVLVAAGEVVMPLVQRNGVVMTPIDSEHSALFQCLQGYRSDQIESLILTASGGPFRGRTRADLEQITVDQALDHPTWRMGGKITIDSATLMNKGLEMIEAKWLFGVEMNQVEVVVHPQSIIHSMVKFRDGSVLGQLGWPDMRLPIAYALLYPERLPNGMRPWNPVDTPNVTFERVDESTFQSLALAREAAAIGGTMPCAMNAANEEAANAFLRSEIRFLQIPEIVEKTMAAHITEPANLEAILAADESARRSSRSLMKALT</sequence>
<dbReference type="UniPathway" id="UPA00056">
    <property type="reaction ID" value="UER00092"/>
</dbReference>
<comment type="caution">
    <text evidence="9">Lacks conserved residue(s) required for the propagation of feature annotation.</text>
</comment>
<dbReference type="Gene3D" id="1.10.1740.10">
    <property type="match status" value="1"/>
</dbReference>
<feature type="binding site" evidence="9">
    <location>
        <position position="156"/>
    </location>
    <ligand>
        <name>1-deoxy-D-xylulose 5-phosphate</name>
        <dbReference type="ChEBI" id="CHEBI:57792"/>
    </ligand>
</feature>
<dbReference type="Gene3D" id="3.40.50.720">
    <property type="entry name" value="NAD(P)-binding Rossmann-like Domain"/>
    <property type="match status" value="2"/>
</dbReference>
<feature type="binding site" evidence="9">
    <location>
        <position position="10"/>
    </location>
    <ligand>
        <name>NADPH</name>
        <dbReference type="ChEBI" id="CHEBI:57783"/>
    </ligand>
</feature>
<dbReference type="Pfam" id="PF13288">
    <property type="entry name" value="DXPR_C"/>
    <property type="match status" value="1"/>
</dbReference>
<feature type="binding site" evidence="9">
    <location>
        <position position="179"/>
    </location>
    <ligand>
        <name>1-deoxy-D-xylulose 5-phosphate</name>
        <dbReference type="ChEBI" id="CHEBI:57792"/>
    </ligand>
</feature>
<feature type="domain" description="DXP reductoisomerase C-terminal" evidence="12">
    <location>
        <begin position="241"/>
        <end position="356"/>
    </location>
</feature>
<comment type="catalytic activity">
    <reaction evidence="8">
        <text>2-C-methyl-D-erythritol 4-phosphate + NADP(+) = 1-deoxy-D-xylulose 5-phosphate + NADPH + H(+)</text>
        <dbReference type="Rhea" id="RHEA:13717"/>
        <dbReference type="ChEBI" id="CHEBI:15378"/>
        <dbReference type="ChEBI" id="CHEBI:57783"/>
        <dbReference type="ChEBI" id="CHEBI:57792"/>
        <dbReference type="ChEBI" id="CHEBI:58262"/>
        <dbReference type="ChEBI" id="CHEBI:58349"/>
        <dbReference type="EC" id="1.1.1.267"/>
    </reaction>
    <physiologicalReaction direction="right-to-left" evidence="8">
        <dbReference type="Rhea" id="RHEA:13719"/>
    </physiologicalReaction>
</comment>
<evidence type="ECO:0000313" key="13">
    <source>
        <dbReference type="EMBL" id="AIE83458.1"/>
    </source>
</evidence>
<proteinExistence type="inferred from homology"/>
<feature type="binding site" evidence="9">
    <location>
        <position position="201"/>
    </location>
    <ligand>
        <name>1-deoxy-D-xylulose 5-phosphate</name>
        <dbReference type="ChEBI" id="CHEBI:57792"/>
    </ligand>
</feature>
<dbReference type="InterPro" id="IPR036169">
    <property type="entry name" value="DXPR_C_sf"/>
</dbReference>
<dbReference type="GO" id="GO:0070402">
    <property type="term" value="F:NADPH binding"/>
    <property type="evidence" value="ECO:0007669"/>
    <property type="project" value="InterPro"/>
</dbReference>
<gene>
    <name evidence="9" type="primary">dxr</name>
    <name evidence="13" type="ORF">OP10G_0090</name>
</gene>
<name>A0A068NIM7_FIMGI</name>
<keyword evidence="4 9" id="KW-0521">NADP</keyword>
<keyword evidence="7 9" id="KW-0414">Isoprene biosynthesis</keyword>
<keyword evidence="3 9" id="KW-0479">Metal-binding</keyword>
<dbReference type="PANTHER" id="PTHR30525:SF0">
    <property type="entry name" value="1-DEOXY-D-XYLULOSE 5-PHOSPHATE REDUCTOISOMERASE, CHLOROPLASTIC"/>
    <property type="match status" value="1"/>
</dbReference>
<protein>
    <recommendedName>
        <fullName evidence="9">1-deoxy-D-xylulose 5-phosphate reductoisomerase</fullName>
        <shortName evidence="9">DXP reductoisomerase</shortName>
        <ecNumber evidence="9">1.1.1.267</ecNumber>
    </recommendedName>
    <alternativeName>
        <fullName evidence="9">1-deoxyxylulose-5-phosphate reductoisomerase</fullName>
    </alternativeName>
    <alternativeName>
        <fullName evidence="9">2-C-methyl-D-erythritol 4-phosphate synthase</fullName>
    </alternativeName>
</protein>
<keyword evidence="13" id="KW-0413">Isomerase</keyword>
<evidence type="ECO:0000256" key="2">
    <source>
        <dbReference type="ARBA" id="ARBA00006825"/>
    </source>
</evidence>
<feature type="binding site" evidence="9">
    <location>
        <position position="192"/>
    </location>
    <ligand>
        <name>1-deoxy-D-xylulose 5-phosphate</name>
        <dbReference type="ChEBI" id="CHEBI:57792"/>
    </ligand>
</feature>
<dbReference type="InterPro" id="IPR003821">
    <property type="entry name" value="DXP_reductoisomerase"/>
</dbReference>
<feature type="binding site" evidence="9">
    <location>
        <position position="105"/>
    </location>
    <ligand>
        <name>1-deoxy-D-xylulose 5-phosphate</name>
        <dbReference type="ChEBI" id="CHEBI:57792"/>
    </ligand>
</feature>
<keyword evidence="9" id="KW-0460">Magnesium</keyword>
<dbReference type="SUPFAM" id="SSF55347">
    <property type="entry name" value="Glyceraldehyde-3-phosphate dehydrogenase-like, C-terminal domain"/>
    <property type="match status" value="1"/>
</dbReference>
<keyword evidence="14" id="KW-1185">Reference proteome</keyword>
<feature type="binding site" evidence="9">
    <location>
        <position position="106"/>
    </location>
    <ligand>
        <name>NADPH</name>
        <dbReference type="ChEBI" id="CHEBI:57783"/>
    </ligand>
</feature>
<dbReference type="EC" id="1.1.1.267" evidence="9"/>
<organism evidence="13 14">
    <name type="scientific">Fimbriimonas ginsengisoli Gsoil 348</name>
    <dbReference type="NCBI Taxonomy" id="661478"/>
    <lineage>
        <taxon>Bacteria</taxon>
        <taxon>Bacillati</taxon>
        <taxon>Armatimonadota</taxon>
        <taxon>Fimbriimonadia</taxon>
        <taxon>Fimbriimonadales</taxon>
        <taxon>Fimbriimonadaceae</taxon>
        <taxon>Fimbriimonas</taxon>
    </lineage>
</organism>
<feature type="binding site" evidence="9">
    <location>
        <position position="131"/>
    </location>
    <ligand>
        <name>1-deoxy-D-xylulose 5-phosphate</name>
        <dbReference type="ChEBI" id="CHEBI:57792"/>
    </ligand>
</feature>
<feature type="binding site" evidence="9">
    <location>
        <position position="132"/>
    </location>
    <ligand>
        <name>Mn(2+)</name>
        <dbReference type="ChEBI" id="CHEBI:29035"/>
    </ligand>
</feature>
<evidence type="ECO:0000256" key="3">
    <source>
        <dbReference type="ARBA" id="ARBA00022723"/>
    </source>
</evidence>
<reference evidence="13 14" key="1">
    <citation type="journal article" date="2014" name="PLoS ONE">
        <title>The first complete genome sequence of the class fimbriimonadia in the phylum armatimonadetes.</title>
        <authorList>
            <person name="Hu Z.Y."/>
            <person name="Wang Y.Z."/>
            <person name="Im W.T."/>
            <person name="Wang S.Y."/>
            <person name="Zhao G.P."/>
            <person name="Zheng H.J."/>
            <person name="Quan Z.X."/>
        </authorList>
    </citation>
    <scope>NUCLEOTIDE SEQUENCE [LARGE SCALE GENOMIC DNA]</scope>
    <source>
        <strain evidence="13">Gsoil 348</strain>
    </source>
</reference>
<dbReference type="PIRSF" id="PIRSF006205">
    <property type="entry name" value="Dxp_reductismrs"/>
    <property type="match status" value="1"/>
</dbReference>
<comment type="pathway">
    <text evidence="1 9">Isoprenoid biosynthesis; isopentenyl diphosphate biosynthesis via DXP pathway; isopentenyl diphosphate from 1-deoxy-D-xylulose 5-phosphate: step 1/6.</text>
</comment>
<evidence type="ECO:0000313" key="14">
    <source>
        <dbReference type="Proteomes" id="UP000027982"/>
    </source>
</evidence>
<dbReference type="InterPro" id="IPR013512">
    <property type="entry name" value="DXP_reductoisomerase_N"/>
</dbReference>